<sequence>MRNPDFEGPAIEPMTYIVCNPVISLFIYKPGNTKMLS</sequence>
<proteinExistence type="predicted"/>
<evidence type="ECO:0000313" key="1">
    <source>
        <dbReference type="EMBL" id="QHS79182.1"/>
    </source>
</evidence>
<protein>
    <submittedName>
        <fullName evidence="1">Uncharacterized protein</fullName>
    </submittedName>
</protein>
<accession>A0A6C0AHI6</accession>
<organism evidence="1">
    <name type="scientific">viral metagenome</name>
    <dbReference type="NCBI Taxonomy" id="1070528"/>
    <lineage>
        <taxon>unclassified sequences</taxon>
        <taxon>metagenomes</taxon>
        <taxon>organismal metagenomes</taxon>
    </lineage>
</organism>
<reference evidence="1" key="1">
    <citation type="journal article" date="2020" name="Nature">
        <title>Giant virus diversity and host interactions through global metagenomics.</title>
        <authorList>
            <person name="Schulz F."/>
            <person name="Roux S."/>
            <person name="Paez-Espino D."/>
            <person name="Jungbluth S."/>
            <person name="Walsh D.A."/>
            <person name="Denef V.J."/>
            <person name="McMahon K.D."/>
            <person name="Konstantinidis K.T."/>
            <person name="Eloe-Fadrosh E.A."/>
            <person name="Kyrpides N.C."/>
            <person name="Woyke T."/>
        </authorList>
    </citation>
    <scope>NUCLEOTIDE SEQUENCE</scope>
    <source>
        <strain evidence="1">GVMAG-S-1035118-87</strain>
    </source>
</reference>
<dbReference type="AlphaFoldDB" id="A0A6C0AHI6"/>
<name>A0A6C0AHI6_9ZZZZ</name>
<dbReference type="EMBL" id="MN740626">
    <property type="protein sequence ID" value="QHS79182.1"/>
    <property type="molecule type" value="Genomic_DNA"/>
</dbReference>